<organism evidence="2 3">
    <name type="scientific">Citrobacter portucalensis</name>
    <dbReference type="NCBI Taxonomy" id="1639133"/>
    <lineage>
        <taxon>Bacteria</taxon>
        <taxon>Pseudomonadati</taxon>
        <taxon>Pseudomonadota</taxon>
        <taxon>Gammaproteobacteria</taxon>
        <taxon>Enterobacterales</taxon>
        <taxon>Enterobacteriaceae</taxon>
        <taxon>Citrobacter</taxon>
        <taxon>Citrobacter freundii complex</taxon>
    </lineage>
</organism>
<gene>
    <name evidence="2" type="ORF">D3H66_19395</name>
</gene>
<dbReference type="Proteomes" id="UP000323297">
    <property type="component" value="Unassembled WGS sequence"/>
</dbReference>
<reference evidence="2 3" key="1">
    <citation type="submission" date="2019-08" db="EMBL/GenBank/DDBJ databases">
        <title>Draft genome sequence of Citrobacter portucalensis strain isolated from green turtle.</title>
        <authorList>
            <person name="Fernandes M.R."/>
            <person name="Sellera F.P."/>
            <person name="Goldeberg D.W."/>
            <person name="Costa D.C."/>
            <person name="Lincopan N."/>
        </authorList>
    </citation>
    <scope>NUCLEOTIDE SEQUENCE [LARGE SCALE GENOMIC DNA]</scope>
    <source>
        <strain evidence="2 3">TV06</strain>
    </source>
</reference>
<dbReference type="AlphaFoldDB" id="A0A5B0SVJ0"/>
<protein>
    <submittedName>
        <fullName evidence="2">Uncharacterized protein</fullName>
    </submittedName>
</protein>
<name>A0A5B0SVJ0_9ENTR</name>
<proteinExistence type="predicted"/>
<dbReference type="EMBL" id="VTZD01000024">
    <property type="protein sequence ID" value="KAA1141942.1"/>
    <property type="molecule type" value="Genomic_DNA"/>
</dbReference>
<feature type="region of interest" description="Disordered" evidence="1">
    <location>
        <begin position="1"/>
        <end position="20"/>
    </location>
</feature>
<feature type="compositionally biased region" description="Basic residues" evidence="1">
    <location>
        <begin position="1"/>
        <end position="10"/>
    </location>
</feature>
<evidence type="ECO:0000313" key="2">
    <source>
        <dbReference type="EMBL" id="KAA1141942.1"/>
    </source>
</evidence>
<evidence type="ECO:0000313" key="3">
    <source>
        <dbReference type="Proteomes" id="UP000323297"/>
    </source>
</evidence>
<evidence type="ECO:0000256" key="1">
    <source>
        <dbReference type="SAM" id="MobiDB-lite"/>
    </source>
</evidence>
<accession>A0A5B0SVJ0</accession>
<comment type="caution">
    <text evidence="2">The sequence shown here is derived from an EMBL/GenBank/DDBJ whole genome shotgun (WGS) entry which is preliminary data.</text>
</comment>
<sequence>MITPKKRRGPPKSDVPPLSGKERARIYRNKIKTTGGAEVRVNFDATEIALLDDIREKWNLSADTTNSEVLKAMVVVLSGNTLITRGNRVTADIIVLDATNDMVFSKRWPLCLPGALAVLPVKKMPT</sequence>
<dbReference type="RefSeq" id="WP_149608084.1">
    <property type="nucleotide sequence ID" value="NZ_VTZD01000024.1"/>
</dbReference>